<evidence type="ECO:0000313" key="1">
    <source>
        <dbReference type="EMBL" id="HIH93028.1"/>
    </source>
</evidence>
<accession>A0A832SGR5</accession>
<dbReference type="SUPFAM" id="SSF159245">
    <property type="entry name" value="AttH-like"/>
    <property type="match status" value="1"/>
</dbReference>
<dbReference type="EMBL" id="DUJU01000035">
    <property type="protein sequence ID" value="HIH93028.1"/>
    <property type="molecule type" value="Genomic_DNA"/>
</dbReference>
<organism evidence="1 2">
    <name type="scientific">Methanosarcina acetivorans</name>
    <dbReference type="NCBI Taxonomy" id="2214"/>
    <lineage>
        <taxon>Archaea</taxon>
        <taxon>Methanobacteriati</taxon>
        <taxon>Methanobacteriota</taxon>
        <taxon>Stenosarchaea group</taxon>
        <taxon>Methanomicrobia</taxon>
        <taxon>Methanosarcinales</taxon>
        <taxon>Methanosarcinaceae</taxon>
        <taxon>Methanosarcina</taxon>
    </lineage>
</organism>
<dbReference type="Proteomes" id="UP000600774">
    <property type="component" value="Unassembled WGS sequence"/>
</dbReference>
<proteinExistence type="predicted"/>
<comment type="caution">
    <text evidence="1">The sequence shown here is derived from an EMBL/GenBank/DDBJ whole genome shotgun (WGS) entry which is preliminary data.</text>
</comment>
<evidence type="ECO:0008006" key="3">
    <source>
        <dbReference type="Google" id="ProtNLM"/>
    </source>
</evidence>
<protein>
    <recommendedName>
        <fullName evidence="3">AttH domain-containing protein</fullName>
    </recommendedName>
</protein>
<sequence>MNQKCLRIIILPLLLVCLTDISGAEPGSKTSGNSAVMDYTEGGHYETDFDASFMSEWWYQNGDMRLVGEDGEKKNLAFFVVLVHQESPSLFYDSETETQLSNLVTFYGLYPYGEDASHNYTQIFVPRDTVENYVGFHVPYLDFTYPEGLRKFYGSALKGYRLDYAYDNVQLNLFCKPFAEKTIDSAAEPVNFTTYEYAYGKVHGSVVLNGKKYKVTQADGYFDHMIPYTDEQLVWEWELHGWSWSELTTDNYQTVFYGVRGTEDGYDDYTYKHLTLINKHTGKVIAEYSGDEVSISQGDWVDTKVKGHDVERPASVQISAPDLNISISAQSVIQLDRSSMEQPVGFVDFMSFQPDEATIEYQGDLEQGSAFYEYMISDWVIFPPE</sequence>
<name>A0A832SGR5_9EURY</name>
<evidence type="ECO:0000313" key="2">
    <source>
        <dbReference type="Proteomes" id="UP000600774"/>
    </source>
</evidence>
<reference evidence="1" key="1">
    <citation type="journal article" date="2020" name="bioRxiv">
        <title>A rank-normalized archaeal taxonomy based on genome phylogeny resolves widespread incomplete and uneven classifications.</title>
        <authorList>
            <person name="Rinke C."/>
            <person name="Chuvochina M."/>
            <person name="Mussig A.J."/>
            <person name="Chaumeil P.-A."/>
            <person name="Waite D.W."/>
            <person name="Whitman W.B."/>
            <person name="Parks D.H."/>
            <person name="Hugenholtz P."/>
        </authorList>
    </citation>
    <scope>NUCLEOTIDE SEQUENCE</scope>
    <source>
        <strain evidence="1">UBA8876</strain>
    </source>
</reference>
<gene>
    <name evidence="1" type="ORF">HA338_02970</name>
</gene>
<dbReference type="OMA" id="ASFMSEW"/>
<dbReference type="AlphaFoldDB" id="A0A832SGR5"/>